<protein>
    <submittedName>
        <fullName evidence="1">Uncharacterized protein</fullName>
    </submittedName>
</protein>
<reference evidence="1" key="1">
    <citation type="submission" date="2021-05" db="EMBL/GenBank/DDBJ databases">
        <authorList>
            <person name="Alioto T."/>
            <person name="Alioto T."/>
            <person name="Gomez Garrido J."/>
        </authorList>
    </citation>
    <scope>NUCLEOTIDE SEQUENCE</scope>
</reference>
<evidence type="ECO:0000313" key="1">
    <source>
        <dbReference type="EMBL" id="CAG6671072.1"/>
    </source>
</evidence>
<name>A0A8D8WSM1_9HEMI</name>
<sequence length="156" mass="16812">MLSSLIFLMEELSPCACGVLGGRPGLGAGFAQDRAIFDTVEGGFMPDPASDDVEDDADPTLDATPSPLLFGFGMDEGFDSPAATDVDVSIIEDLSRVDLSPTDDLSKLVVDLSMMMKVFLTDPVLRYQVSTEMDISSIFFLGSSLTFKVCWWVGLH</sequence>
<accession>A0A8D8WSM1</accession>
<dbReference type="EMBL" id="HBUF01225133">
    <property type="protein sequence ID" value="CAG6671073.1"/>
    <property type="molecule type" value="Transcribed_RNA"/>
</dbReference>
<dbReference type="EMBL" id="HBUF01225132">
    <property type="protein sequence ID" value="CAG6671072.1"/>
    <property type="molecule type" value="Transcribed_RNA"/>
</dbReference>
<organism evidence="1">
    <name type="scientific">Cacopsylla melanoneura</name>
    <dbReference type="NCBI Taxonomy" id="428564"/>
    <lineage>
        <taxon>Eukaryota</taxon>
        <taxon>Metazoa</taxon>
        <taxon>Ecdysozoa</taxon>
        <taxon>Arthropoda</taxon>
        <taxon>Hexapoda</taxon>
        <taxon>Insecta</taxon>
        <taxon>Pterygota</taxon>
        <taxon>Neoptera</taxon>
        <taxon>Paraneoptera</taxon>
        <taxon>Hemiptera</taxon>
        <taxon>Sternorrhyncha</taxon>
        <taxon>Psylloidea</taxon>
        <taxon>Psyllidae</taxon>
        <taxon>Psyllinae</taxon>
        <taxon>Cacopsylla</taxon>
    </lineage>
</organism>
<proteinExistence type="predicted"/>
<dbReference type="AlphaFoldDB" id="A0A8D8WSM1"/>